<keyword evidence="2" id="KW-1185">Reference proteome</keyword>
<evidence type="ECO:0000313" key="2">
    <source>
        <dbReference type="Proteomes" id="UP000199460"/>
    </source>
</evidence>
<dbReference type="OrthoDB" id="9788465at2"/>
<protein>
    <submittedName>
        <fullName evidence="1">Uncharacterized conserved protein YehS, DUF1456 family</fullName>
    </submittedName>
</protein>
<proteinExistence type="predicted"/>
<dbReference type="AlphaFoldDB" id="A0A1H0WLW5"/>
<dbReference type="EMBL" id="FNJJ01000007">
    <property type="protein sequence ID" value="SDP91692.1"/>
    <property type="molecule type" value="Genomic_DNA"/>
</dbReference>
<dbReference type="Proteomes" id="UP000199460">
    <property type="component" value="Unassembled WGS sequence"/>
</dbReference>
<dbReference type="GeneID" id="300932162"/>
<dbReference type="Pfam" id="PF07308">
    <property type="entry name" value="DUF1456"/>
    <property type="match status" value="2"/>
</dbReference>
<evidence type="ECO:0000313" key="1">
    <source>
        <dbReference type="EMBL" id="SDP91692.1"/>
    </source>
</evidence>
<dbReference type="PANTHER" id="PTHR37805:SF1">
    <property type="entry name" value="CYTOPLASMIC PROTEIN"/>
    <property type="match status" value="1"/>
</dbReference>
<dbReference type="RefSeq" id="WP_090431196.1">
    <property type="nucleotide sequence ID" value="NZ_FNJJ01000007.1"/>
</dbReference>
<gene>
    <name evidence="1" type="ORF">SAMN05216213_107172</name>
</gene>
<organism evidence="1 2">
    <name type="scientific">Ectopseudomonas guguanensis</name>
    <dbReference type="NCBI Taxonomy" id="1198456"/>
    <lineage>
        <taxon>Bacteria</taxon>
        <taxon>Pseudomonadati</taxon>
        <taxon>Pseudomonadota</taxon>
        <taxon>Gammaproteobacteria</taxon>
        <taxon>Pseudomonadales</taxon>
        <taxon>Pseudomonadaceae</taxon>
        <taxon>Ectopseudomonas</taxon>
    </lineage>
</organism>
<accession>A0A1H0WLW5</accession>
<name>A0A1H0WLW5_9GAMM</name>
<reference evidence="2" key="1">
    <citation type="submission" date="2016-10" db="EMBL/GenBank/DDBJ databases">
        <authorList>
            <person name="Varghese N."/>
            <person name="Submissions S."/>
        </authorList>
    </citation>
    <scope>NUCLEOTIDE SEQUENCE [LARGE SCALE GENOMIC DNA]</scope>
    <source>
        <strain evidence="2">JCM 18416</strain>
    </source>
</reference>
<sequence length="156" mass="17661">MLNNDVLRSLRYLLDVGDGTLEAFCQLADYPVEPGLISACLLREDEPGYRACSDVLLAHVLEGLVFYKRGKDDSRPRLPVGRRLSNNLILKKLRVALELRDEDIQAILQSADLPMTKTELGALFRAPGHKHYRECGDQILRNFLRGLTLRERGKSD</sequence>
<dbReference type="PANTHER" id="PTHR37805">
    <property type="entry name" value="CYTOPLASMIC PROTEIN-RELATED"/>
    <property type="match status" value="1"/>
</dbReference>
<dbReference type="InterPro" id="IPR009921">
    <property type="entry name" value="YehS-like"/>
</dbReference>